<reference evidence="1 2" key="1">
    <citation type="submission" date="2023-03" db="EMBL/GenBank/DDBJ databases">
        <title>Novosphingobium cyanobacteriorum sp. nov., isolated from a eutrophic reservoir during the Microcystis bloom period.</title>
        <authorList>
            <person name="Kang M."/>
            <person name="Le V."/>
            <person name="Ko S.-R."/>
            <person name="Lee S.-A."/>
            <person name="Ahn C.-Y."/>
        </authorList>
    </citation>
    <scope>NUCLEOTIDE SEQUENCE [LARGE SCALE GENOMIC DNA]</scope>
    <source>
        <strain evidence="1 2">HBC54</strain>
    </source>
</reference>
<evidence type="ECO:0000313" key="2">
    <source>
        <dbReference type="Proteomes" id="UP001222770"/>
    </source>
</evidence>
<dbReference type="EMBL" id="JAROCY010000019">
    <property type="protein sequence ID" value="MDF8334986.1"/>
    <property type="molecule type" value="Genomic_DNA"/>
</dbReference>
<keyword evidence="2" id="KW-1185">Reference proteome</keyword>
<accession>A0ABT6CM40</accession>
<gene>
    <name evidence="1" type="ORF">POM99_17390</name>
</gene>
<proteinExistence type="predicted"/>
<dbReference type="Proteomes" id="UP001222770">
    <property type="component" value="Unassembled WGS sequence"/>
</dbReference>
<sequence length="344" mass="37150">MQCLGDGEIRKAQDLALTALKRQPMNQMAMAVLGSAEDLKGDRQKADAWFRSASALGHRDYTVETYWAQRSLERGDLVGAAAHIDALLRAGWKGDPVKDLALQLENIPAGRMQLVRVMIPTSPWAVGYLSTVSDLTPSQLAARRDTLLLIADVPAALIESEKLRLAVPTIEALYRAKRFEEALSLRNKFPPFGPPAGIRDPLFKGLASEPTGPFDWKRGNDAGLDLQVGKGSAGQSGLILSAVDPGRYIVATQTVRLLPGTHQLVLAGRSPSDAKAVLVVKMEGLENGEKLNPLSMRAPNEDAPSKAGFAVSGKDRYFRMVLSVEWSDGDATPVEVSSISENVQ</sequence>
<protein>
    <submittedName>
        <fullName evidence="1">Uncharacterized protein</fullName>
    </submittedName>
</protein>
<dbReference type="RefSeq" id="WP_277279757.1">
    <property type="nucleotide sequence ID" value="NZ_JAROCY010000019.1"/>
</dbReference>
<organism evidence="1 2">
    <name type="scientific">Novosphingobium cyanobacteriorum</name>
    <dbReference type="NCBI Taxonomy" id="3024215"/>
    <lineage>
        <taxon>Bacteria</taxon>
        <taxon>Pseudomonadati</taxon>
        <taxon>Pseudomonadota</taxon>
        <taxon>Alphaproteobacteria</taxon>
        <taxon>Sphingomonadales</taxon>
        <taxon>Sphingomonadaceae</taxon>
        <taxon>Novosphingobium</taxon>
    </lineage>
</organism>
<dbReference type="InterPro" id="IPR011990">
    <property type="entry name" value="TPR-like_helical_dom_sf"/>
</dbReference>
<name>A0ABT6CM40_9SPHN</name>
<evidence type="ECO:0000313" key="1">
    <source>
        <dbReference type="EMBL" id="MDF8334986.1"/>
    </source>
</evidence>
<comment type="caution">
    <text evidence="1">The sequence shown here is derived from an EMBL/GenBank/DDBJ whole genome shotgun (WGS) entry which is preliminary data.</text>
</comment>
<dbReference type="Gene3D" id="1.25.40.10">
    <property type="entry name" value="Tetratricopeptide repeat domain"/>
    <property type="match status" value="1"/>
</dbReference>